<evidence type="ECO:0000313" key="2">
    <source>
        <dbReference type="EnsemblPlants" id="AET7Gv20694200.9"/>
    </source>
</evidence>
<name>A0A453RT49_AEGTS</name>
<dbReference type="Proteomes" id="UP000015105">
    <property type="component" value="Chromosome 7D"/>
</dbReference>
<reference evidence="2" key="5">
    <citation type="journal article" date="2021" name="G3 (Bethesda)">
        <title>Aegilops tauschii genome assembly Aet v5.0 features greater sequence contiguity and improved annotation.</title>
        <authorList>
            <person name="Wang L."/>
            <person name="Zhu T."/>
            <person name="Rodriguez J.C."/>
            <person name="Deal K.R."/>
            <person name="Dubcovsky J."/>
            <person name="McGuire P.E."/>
            <person name="Lux T."/>
            <person name="Spannagl M."/>
            <person name="Mayer K.F.X."/>
            <person name="Baldrich P."/>
            <person name="Meyers B.C."/>
            <person name="Huo N."/>
            <person name="Gu Y.Q."/>
            <person name="Zhou H."/>
            <person name="Devos K.M."/>
            <person name="Bennetzen J.L."/>
            <person name="Unver T."/>
            <person name="Budak H."/>
            <person name="Gulick P.J."/>
            <person name="Galiba G."/>
            <person name="Kalapos B."/>
            <person name="Nelson D.R."/>
            <person name="Li P."/>
            <person name="You F.M."/>
            <person name="Luo M.C."/>
            <person name="Dvorak J."/>
        </authorList>
    </citation>
    <scope>NUCLEOTIDE SEQUENCE [LARGE SCALE GENOMIC DNA]</scope>
    <source>
        <strain evidence="2">cv. AL8/78</strain>
    </source>
</reference>
<evidence type="ECO:0000313" key="3">
    <source>
        <dbReference type="Proteomes" id="UP000015105"/>
    </source>
</evidence>
<organism evidence="2 3">
    <name type="scientific">Aegilops tauschii subsp. strangulata</name>
    <name type="common">Goatgrass</name>
    <dbReference type="NCBI Taxonomy" id="200361"/>
    <lineage>
        <taxon>Eukaryota</taxon>
        <taxon>Viridiplantae</taxon>
        <taxon>Streptophyta</taxon>
        <taxon>Embryophyta</taxon>
        <taxon>Tracheophyta</taxon>
        <taxon>Spermatophyta</taxon>
        <taxon>Magnoliopsida</taxon>
        <taxon>Liliopsida</taxon>
        <taxon>Poales</taxon>
        <taxon>Poaceae</taxon>
        <taxon>BOP clade</taxon>
        <taxon>Pooideae</taxon>
        <taxon>Triticodae</taxon>
        <taxon>Triticeae</taxon>
        <taxon>Triticinae</taxon>
        <taxon>Aegilops</taxon>
    </lineage>
</organism>
<feature type="region of interest" description="Disordered" evidence="1">
    <location>
        <begin position="1"/>
        <end position="113"/>
    </location>
</feature>
<accession>A0A453RT49</accession>
<dbReference type="AlphaFoldDB" id="A0A453RT49"/>
<reference evidence="2" key="4">
    <citation type="submission" date="2019-03" db="UniProtKB">
        <authorList>
            <consortium name="EnsemblPlants"/>
        </authorList>
    </citation>
    <scope>IDENTIFICATION</scope>
</reference>
<proteinExistence type="predicted"/>
<dbReference type="Gramene" id="AET7Gv20694200.9">
    <property type="protein sequence ID" value="AET7Gv20694200.9"/>
    <property type="gene ID" value="AET7Gv20694200"/>
</dbReference>
<evidence type="ECO:0000256" key="1">
    <source>
        <dbReference type="SAM" id="MobiDB-lite"/>
    </source>
</evidence>
<protein>
    <submittedName>
        <fullName evidence="2">Uncharacterized protein</fullName>
    </submittedName>
</protein>
<feature type="compositionally biased region" description="Pro residues" evidence="1">
    <location>
        <begin position="91"/>
        <end position="111"/>
    </location>
</feature>
<keyword evidence="3" id="KW-1185">Reference proteome</keyword>
<dbReference type="EnsemblPlants" id="AET7Gv20694200.9">
    <property type="protein sequence ID" value="AET7Gv20694200.9"/>
    <property type="gene ID" value="AET7Gv20694200"/>
</dbReference>
<sequence length="172" mass="18418">RPYRRRSVHAQPSHSARPHDLTSTFPSAIAATLPCRPLPSSATPAGSASLPHAAGRRLPSPRRRPPPPFPTPPDAASLPNAALRRLRPQRRPPPPASPAPPSAPPASPVPPSAASLPVSCHRVSFGRCRLLPPQADCSLHSNNYVGVHRSVFVLRSVAQRQNCYCTVHVLLL</sequence>
<reference evidence="2" key="3">
    <citation type="journal article" date="2017" name="Nature">
        <title>Genome sequence of the progenitor of the wheat D genome Aegilops tauschii.</title>
        <authorList>
            <person name="Luo M.C."/>
            <person name="Gu Y.Q."/>
            <person name="Puiu D."/>
            <person name="Wang H."/>
            <person name="Twardziok S.O."/>
            <person name="Deal K.R."/>
            <person name="Huo N."/>
            <person name="Zhu T."/>
            <person name="Wang L."/>
            <person name="Wang Y."/>
            <person name="McGuire P.E."/>
            <person name="Liu S."/>
            <person name="Long H."/>
            <person name="Ramasamy R.K."/>
            <person name="Rodriguez J.C."/>
            <person name="Van S.L."/>
            <person name="Yuan L."/>
            <person name="Wang Z."/>
            <person name="Xia Z."/>
            <person name="Xiao L."/>
            <person name="Anderson O.D."/>
            <person name="Ouyang S."/>
            <person name="Liang Y."/>
            <person name="Zimin A.V."/>
            <person name="Pertea G."/>
            <person name="Qi P."/>
            <person name="Bennetzen J.L."/>
            <person name="Dai X."/>
            <person name="Dawson M.W."/>
            <person name="Muller H.G."/>
            <person name="Kugler K."/>
            <person name="Rivarola-Duarte L."/>
            <person name="Spannagl M."/>
            <person name="Mayer K.F.X."/>
            <person name="Lu F.H."/>
            <person name="Bevan M.W."/>
            <person name="Leroy P."/>
            <person name="Li P."/>
            <person name="You F.M."/>
            <person name="Sun Q."/>
            <person name="Liu Z."/>
            <person name="Lyons E."/>
            <person name="Wicker T."/>
            <person name="Salzberg S.L."/>
            <person name="Devos K.M."/>
            <person name="Dvorak J."/>
        </authorList>
    </citation>
    <scope>NUCLEOTIDE SEQUENCE [LARGE SCALE GENOMIC DNA]</scope>
    <source>
        <strain evidence="2">cv. AL8/78</strain>
    </source>
</reference>
<reference evidence="3" key="2">
    <citation type="journal article" date="2017" name="Nat. Plants">
        <title>The Aegilops tauschii genome reveals multiple impacts of transposons.</title>
        <authorList>
            <person name="Zhao G."/>
            <person name="Zou C."/>
            <person name="Li K."/>
            <person name="Wang K."/>
            <person name="Li T."/>
            <person name="Gao L."/>
            <person name="Zhang X."/>
            <person name="Wang H."/>
            <person name="Yang Z."/>
            <person name="Liu X."/>
            <person name="Jiang W."/>
            <person name="Mao L."/>
            <person name="Kong X."/>
            <person name="Jiao Y."/>
            <person name="Jia J."/>
        </authorList>
    </citation>
    <scope>NUCLEOTIDE SEQUENCE [LARGE SCALE GENOMIC DNA]</scope>
    <source>
        <strain evidence="3">cv. AL8/78</strain>
    </source>
</reference>
<reference evidence="3" key="1">
    <citation type="journal article" date="2014" name="Science">
        <title>Ancient hybridizations among the ancestral genomes of bread wheat.</title>
        <authorList>
            <consortium name="International Wheat Genome Sequencing Consortium,"/>
            <person name="Marcussen T."/>
            <person name="Sandve S.R."/>
            <person name="Heier L."/>
            <person name="Spannagl M."/>
            <person name="Pfeifer M."/>
            <person name="Jakobsen K.S."/>
            <person name="Wulff B.B."/>
            <person name="Steuernagel B."/>
            <person name="Mayer K.F."/>
            <person name="Olsen O.A."/>
        </authorList>
    </citation>
    <scope>NUCLEOTIDE SEQUENCE [LARGE SCALE GENOMIC DNA]</scope>
    <source>
        <strain evidence="3">cv. AL8/78</strain>
    </source>
</reference>